<organism evidence="1 2">
    <name type="scientific">Actinomadura luzonensis</name>
    <dbReference type="NCBI Taxonomy" id="2805427"/>
    <lineage>
        <taxon>Bacteria</taxon>
        <taxon>Bacillati</taxon>
        <taxon>Actinomycetota</taxon>
        <taxon>Actinomycetes</taxon>
        <taxon>Streptosporangiales</taxon>
        <taxon>Thermomonosporaceae</taxon>
        <taxon>Actinomadura</taxon>
    </lineage>
</organism>
<evidence type="ECO:0000313" key="1">
    <source>
        <dbReference type="EMBL" id="MCK2219481.1"/>
    </source>
</evidence>
<keyword evidence="2" id="KW-1185">Reference proteome</keyword>
<comment type="caution">
    <text evidence="1">The sequence shown here is derived from an EMBL/GenBank/DDBJ whole genome shotgun (WGS) entry which is preliminary data.</text>
</comment>
<protein>
    <submittedName>
        <fullName evidence="1">Uncharacterized protein</fullName>
    </submittedName>
</protein>
<dbReference type="Proteomes" id="UP001317259">
    <property type="component" value="Unassembled WGS sequence"/>
</dbReference>
<dbReference type="EMBL" id="JAKRKC020000002">
    <property type="protein sequence ID" value="MCK2219481.1"/>
    <property type="molecule type" value="Genomic_DNA"/>
</dbReference>
<dbReference type="RefSeq" id="WP_247815639.1">
    <property type="nucleotide sequence ID" value="NZ_JAKRKC020000002.1"/>
</dbReference>
<accession>A0ABT0G5X4</accession>
<name>A0ABT0G5X4_9ACTN</name>
<sequence>MTRMWLWYCASVELEPTSKASLARPYVGAAWTAWPSIASPVTLSPAATGVAATLTVPSR</sequence>
<evidence type="ECO:0000313" key="2">
    <source>
        <dbReference type="Proteomes" id="UP001317259"/>
    </source>
</evidence>
<reference evidence="1 2" key="1">
    <citation type="submission" date="2022-04" db="EMBL/GenBank/DDBJ databases">
        <title>Genome draft of Actinomadura sp. ATCC 31491.</title>
        <authorList>
            <person name="Shi X."/>
            <person name="Du Y."/>
        </authorList>
    </citation>
    <scope>NUCLEOTIDE SEQUENCE [LARGE SCALE GENOMIC DNA]</scope>
    <source>
        <strain evidence="1 2">ATCC 31491</strain>
    </source>
</reference>
<gene>
    <name evidence="1" type="ORF">MF672_037650</name>
</gene>
<proteinExistence type="predicted"/>